<keyword evidence="1" id="KW-0732">Signal</keyword>
<reference evidence="2" key="1">
    <citation type="submission" date="2021-05" db="EMBL/GenBank/DDBJ databases">
        <authorList>
            <person name="Alioto T."/>
            <person name="Alioto T."/>
            <person name="Gomez Garrido J."/>
        </authorList>
    </citation>
    <scope>NUCLEOTIDE SEQUENCE</scope>
</reference>
<sequence>MSKEALPMFFSSLLFAQIIWIFRQEKNVICNFIYLSLCQQIFIPSMLCKRENHPKIIQNCHNYFSFDPNLDGTKIFLNSTRSTHVPVPNFTSTPIQPTSPNSQKAPKLAHFRCGLFCRALPLILHSN</sequence>
<organism evidence="2">
    <name type="scientific">Culex pipiens</name>
    <name type="common">House mosquito</name>
    <dbReference type="NCBI Taxonomy" id="7175"/>
    <lineage>
        <taxon>Eukaryota</taxon>
        <taxon>Metazoa</taxon>
        <taxon>Ecdysozoa</taxon>
        <taxon>Arthropoda</taxon>
        <taxon>Hexapoda</taxon>
        <taxon>Insecta</taxon>
        <taxon>Pterygota</taxon>
        <taxon>Neoptera</taxon>
        <taxon>Endopterygota</taxon>
        <taxon>Diptera</taxon>
        <taxon>Nematocera</taxon>
        <taxon>Culicoidea</taxon>
        <taxon>Culicidae</taxon>
        <taxon>Culicinae</taxon>
        <taxon>Culicini</taxon>
        <taxon>Culex</taxon>
        <taxon>Culex</taxon>
    </lineage>
</organism>
<name>A0A8D8F1S9_CULPI</name>
<proteinExistence type="predicted"/>
<accession>A0A8D8F1S9</accession>
<dbReference type="EMBL" id="HBUE01028123">
    <property type="protein sequence ID" value="CAG6455276.1"/>
    <property type="molecule type" value="Transcribed_RNA"/>
</dbReference>
<feature type="signal peptide" evidence="1">
    <location>
        <begin position="1"/>
        <end position="16"/>
    </location>
</feature>
<protein>
    <submittedName>
        <fullName evidence="2">(northern house mosquito) hypothetical protein</fullName>
    </submittedName>
</protein>
<evidence type="ECO:0000313" key="2">
    <source>
        <dbReference type="EMBL" id="CAG6455276.1"/>
    </source>
</evidence>
<dbReference type="EMBL" id="HBUE01028120">
    <property type="protein sequence ID" value="CAG6455267.1"/>
    <property type="molecule type" value="Transcribed_RNA"/>
</dbReference>
<feature type="chain" id="PRO_5036428049" evidence="1">
    <location>
        <begin position="17"/>
        <end position="127"/>
    </location>
</feature>
<evidence type="ECO:0000256" key="1">
    <source>
        <dbReference type="SAM" id="SignalP"/>
    </source>
</evidence>
<dbReference type="AlphaFoldDB" id="A0A8D8F1S9"/>